<dbReference type="Pfam" id="PF14693">
    <property type="entry name" value="Ribosomal_TL5_C"/>
    <property type="match status" value="1"/>
</dbReference>
<dbReference type="InterPro" id="IPR037121">
    <property type="entry name" value="Ribosomal_bL25_C"/>
</dbReference>
<dbReference type="InterPro" id="IPR020057">
    <property type="entry name" value="Ribosomal_bL25_b-dom"/>
</dbReference>
<protein>
    <recommendedName>
        <fullName evidence="5">Large ribosomal subunit protein bL25</fullName>
    </recommendedName>
    <alternativeName>
        <fullName evidence="5">General stress protein CTC</fullName>
    </alternativeName>
</protein>
<feature type="region of interest" description="Disordered" evidence="6">
    <location>
        <begin position="185"/>
        <end position="209"/>
    </location>
</feature>
<evidence type="ECO:0000256" key="5">
    <source>
        <dbReference type="HAMAP-Rule" id="MF_01334"/>
    </source>
</evidence>
<dbReference type="CDD" id="cd00495">
    <property type="entry name" value="Ribosomal_L25_TL5_CTC"/>
    <property type="match status" value="1"/>
</dbReference>
<dbReference type="InterPro" id="IPR001021">
    <property type="entry name" value="Ribosomal_bL25_long"/>
</dbReference>
<dbReference type="NCBIfam" id="TIGR00731">
    <property type="entry name" value="bL25_bact_ctc"/>
    <property type="match status" value="1"/>
</dbReference>
<feature type="domain" description="Large ribosomal subunit protein bL25 L25" evidence="7">
    <location>
        <begin position="5"/>
        <end position="92"/>
    </location>
</feature>
<dbReference type="GO" id="GO:0005840">
    <property type="term" value="C:ribosome"/>
    <property type="evidence" value="ECO:0007669"/>
    <property type="project" value="UniProtKB-KW"/>
</dbReference>
<proteinExistence type="inferred from homology"/>
<evidence type="ECO:0000313" key="10">
    <source>
        <dbReference type="Proteomes" id="UP001281447"/>
    </source>
</evidence>
<dbReference type="InterPro" id="IPR020930">
    <property type="entry name" value="Ribosomal_uL5_bac-type"/>
</dbReference>
<evidence type="ECO:0000313" key="9">
    <source>
        <dbReference type="EMBL" id="MDY0394847.1"/>
    </source>
</evidence>
<dbReference type="InterPro" id="IPR029751">
    <property type="entry name" value="Ribosomal_L25_dom"/>
</dbReference>
<dbReference type="Gene3D" id="2.40.240.10">
    <property type="entry name" value="Ribosomal Protein L25, Chain P"/>
    <property type="match status" value="1"/>
</dbReference>
<evidence type="ECO:0000256" key="1">
    <source>
        <dbReference type="ARBA" id="ARBA00022730"/>
    </source>
</evidence>
<keyword evidence="1 5" id="KW-0699">rRNA-binding</keyword>
<reference evidence="9 10" key="1">
    <citation type="submission" date="2023-10" db="EMBL/GenBank/DDBJ databases">
        <title>Virgibacillus halophilus 5B73C genome.</title>
        <authorList>
            <person name="Miliotis G."/>
            <person name="Sengupta P."/>
            <person name="Hameed A."/>
            <person name="Chuvochina M."/>
            <person name="Mcdonagh F."/>
            <person name="Simpson A.C."/>
            <person name="Singh N.K."/>
            <person name="Rekha P.D."/>
            <person name="Raman K."/>
            <person name="Hugenholtz P."/>
            <person name="Venkateswaran K."/>
        </authorList>
    </citation>
    <scope>NUCLEOTIDE SEQUENCE [LARGE SCALE GENOMIC DNA]</scope>
    <source>
        <strain evidence="9 10">5B73C</strain>
    </source>
</reference>
<name>A0ABU5C684_9BACI</name>
<evidence type="ECO:0000256" key="3">
    <source>
        <dbReference type="ARBA" id="ARBA00022980"/>
    </source>
</evidence>
<dbReference type="Gene3D" id="2.170.120.20">
    <property type="entry name" value="Ribosomal protein L25, beta domain"/>
    <property type="match status" value="1"/>
</dbReference>
<dbReference type="InterPro" id="IPR020056">
    <property type="entry name" value="Rbsml_bL25/Gln-tRNA_synth_N"/>
</dbReference>
<gene>
    <name evidence="5" type="primary">rplY</name>
    <name evidence="5" type="synonym">ctc</name>
    <name evidence="9" type="ORF">RWE15_10740</name>
</gene>
<sequence>MATTLKAVKREDHKGSATRKLRLNGQVPGIVYGKEKGNTSISLDSLELIKAVRDDGRNAIFKLAVDSGQPLEVMLHDYQMEPIKDELVHVDFYIVDMKEEMDVEVALVLTGEAPGAKTGGVLQQPLYELQVRAKPKNIPEEITVDVSQLEVGDSISVADLPISDKYEITDDPDTTIATVLAPDTIEDVEEAPSENDEPELVDPDAEGKK</sequence>
<dbReference type="RefSeq" id="WP_390354040.1">
    <property type="nucleotide sequence ID" value="NZ_JBHUIZ010000005.1"/>
</dbReference>
<keyword evidence="4 5" id="KW-0687">Ribonucleoprotein</keyword>
<comment type="subunit">
    <text evidence="5">Part of the 50S ribosomal subunit; part of the 5S rRNA/L5/L18/L25 subcomplex. Contacts the 5S rRNA. Binds to the 5S rRNA independently of L5 and L18.</text>
</comment>
<dbReference type="EMBL" id="JAWDIP010000003">
    <property type="protein sequence ID" value="MDY0394847.1"/>
    <property type="molecule type" value="Genomic_DNA"/>
</dbReference>
<dbReference type="HAMAP" id="MF_01334">
    <property type="entry name" value="Ribosomal_bL25_CTC"/>
    <property type="match status" value="1"/>
</dbReference>
<evidence type="ECO:0000256" key="6">
    <source>
        <dbReference type="SAM" id="MobiDB-lite"/>
    </source>
</evidence>
<evidence type="ECO:0000259" key="8">
    <source>
        <dbReference type="Pfam" id="PF14693"/>
    </source>
</evidence>
<keyword evidence="10" id="KW-1185">Reference proteome</keyword>
<evidence type="ECO:0000256" key="4">
    <source>
        <dbReference type="ARBA" id="ARBA00023274"/>
    </source>
</evidence>
<keyword evidence="2 5" id="KW-0694">RNA-binding</keyword>
<keyword evidence="3 5" id="KW-0689">Ribosomal protein</keyword>
<evidence type="ECO:0000256" key="2">
    <source>
        <dbReference type="ARBA" id="ARBA00022884"/>
    </source>
</evidence>
<organism evidence="9 10">
    <name type="scientific">Tigheibacillus halophilus</name>
    <dbReference type="NCBI Taxonomy" id="361280"/>
    <lineage>
        <taxon>Bacteria</taxon>
        <taxon>Bacillati</taxon>
        <taxon>Bacillota</taxon>
        <taxon>Bacilli</taxon>
        <taxon>Bacillales</taxon>
        <taxon>Bacillaceae</taxon>
        <taxon>Tigheibacillus</taxon>
    </lineage>
</organism>
<comment type="caution">
    <text evidence="9">The sequence shown here is derived from an EMBL/GenBank/DDBJ whole genome shotgun (WGS) entry which is preliminary data.</text>
</comment>
<comment type="function">
    <text evidence="5">This is one of the proteins that binds to the 5S RNA in the ribosome where it forms part of the central protuberance.</text>
</comment>
<evidence type="ECO:0000259" key="7">
    <source>
        <dbReference type="Pfam" id="PF01386"/>
    </source>
</evidence>
<accession>A0ABU5C684</accession>
<dbReference type="PANTHER" id="PTHR33284:SF1">
    <property type="entry name" value="RIBOSOMAL PROTEIN L25_GLN-TRNA SYNTHETASE, ANTI-CODON-BINDING DOMAIN-CONTAINING PROTEIN"/>
    <property type="match status" value="1"/>
</dbReference>
<comment type="similarity">
    <text evidence="5">Belongs to the bacterial ribosomal protein bL25 family. CTC subfamily.</text>
</comment>
<dbReference type="SUPFAM" id="SSF50715">
    <property type="entry name" value="Ribosomal protein L25-like"/>
    <property type="match status" value="1"/>
</dbReference>
<dbReference type="Pfam" id="PF01386">
    <property type="entry name" value="Ribosomal_L25p"/>
    <property type="match status" value="1"/>
</dbReference>
<dbReference type="NCBIfam" id="NF004133">
    <property type="entry name" value="PRK05618.2-4"/>
    <property type="match status" value="1"/>
</dbReference>
<dbReference type="PANTHER" id="PTHR33284">
    <property type="entry name" value="RIBOSOMAL PROTEIN L25/GLN-TRNA SYNTHETASE, ANTI-CODON-BINDING DOMAIN-CONTAINING PROTEIN"/>
    <property type="match status" value="1"/>
</dbReference>
<feature type="domain" description="Large ribosomal subunit protein bL25 beta" evidence="8">
    <location>
        <begin position="101"/>
        <end position="182"/>
    </location>
</feature>
<dbReference type="Proteomes" id="UP001281447">
    <property type="component" value="Unassembled WGS sequence"/>
</dbReference>
<dbReference type="InterPro" id="IPR011035">
    <property type="entry name" value="Ribosomal_bL25/Gln-tRNA_synth"/>
</dbReference>